<keyword evidence="2" id="KW-0012">Acyltransferase</keyword>
<dbReference type="AlphaFoldDB" id="A0A9P6X6S7"/>
<dbReference type="InterPro" id="IPR016181">
    <property type="entry name" value="Acyl_CoA_acyltransferase"/>
</dbReference>
<dbReference type="EMBL" id="JAANQT010001134">
    <property type="protein sequence ID" value="KAG1306430.1"/>
    <property type="molecule type" value="Genomic_DNA"/>
</dbReference>
<dbReference type="Proteomes" id="UP000716291">
    <property type="component" value="Unassembled WGS sequence"/>
</dbReference>
<evidence type="ECO:0000313" key="5">
    <source>
        <dbReference type="Proteomes" id="UP000716291"/>
    </source>
</evidence>
<dbReference type="PROSITE" id="PS51186">
    <property type="entry name" value="GNAT"/>
    <property type="match status" value="1"/>
</dbReference>
<keyword evidence="5" id="KW-1185">Reference proteome</keyword>
<dbReference type="SUPFAM" id="SSF55729">
    <property type="entry name" value="Acyl-CoA N-acyltransferases (Nat)"/>
    <property type="match status" value="1"/>
</dbReference>
<dbReference type="Pfam" id="PF13420">
    <property type="entry name" value="Acetyltransf_4"/>
    <property type="match status" value="1"/>
</dbReference>
<dbReference type="PANTHER" id="PTHR43072">
    <property type="entry name" value="N-ACETYLTRANSFERASE"/>
    <property type="match status" value="1"/>
</dbReference>
<evidence type="ECO:0000256" key="1">
    <source>
        <dbReference type="ARBA" id="ARBA00022679"/>
    </source>
</evidence>
<sequence>MNEKYVIREAKDEDVSQIHEIFNERIVNSTCIFVYDTVSIENRSAWFHDLKSKGYPVIVAAEKESDKAIAYACLGQFRPHPAYVLATEISLYIHQEHQRRGLGALLLQEMLRIGREMNFRSIIASITAENEGSVVLFSKFKFQNMGLAHDVGYKFGRFLDVVFMEYLTDAQVTLKEGEHPSFKRFPRGQYVYGQSLF</sequence>
<organism evidence="4 5">
    <name type="scientific">Rhizopus oryzae</name>
    <name type="common">Mucormycosis agent</name>
    <name type="synonym">Rhizopus arrhizus var. delemar</name>
    <dbReference type="NCBI Taxonomy" id="64495"/>
    <lineage>
        <taxon>Eukaryota</taxon>
        <taxon>Fungi</taxon>
        <taxon>Fungi incertae sedis</taxon>
        <taxon>Mucoromycota</taxon>
        <taxon>Mucoromycotina</taxon>
        <taxon>Mucoromycetes</taxon>
        <taxon>Mucorales</taxon>
        <taxon>Mucorineae</taxon>
        <taxon>Rhizopodaceae</taxon>
        <taxon>Rhizopus</taxon>
    </lineage>
</organism>
<dbReference type="CDD" id="cd04301">
    <property type="entry name" value="NAT_SF"/>
    <property type="match status" value="1"/>
</dbReference>
<feature type="domain" description="N-acetyltransferase" evidence="3">
    <location>
        <begin position="5"/>
        <end position="169"/>
    </location>
</feature>
<protein>
    <recommendedName>
        <fullName evidence="3">N-acetyltransferase domain-containing protein</fullName>
    </recommendedName>
</protein>
<evidence type="ECO:0000256" key="2">
    <source>
        <dbReference type="ARBA" id="ARBA00023315"/>
    </source>
</evidence>
<dbReference type="Gene3D" id="3.40.630.30">
    <property type="match status" value="1"/>
</dbReference>
<proteinExistence type="predicted"/>
<dbReference type="GO" id="GO:0016747">
    <property type="term" value="F:acyltransferase activity, transferring groups other than amino-acyl groups"/>
    <property type="evidence" value="ECO:0007669"/>
    <property type="project" value="InterPro"/>
</dbReference>
<comment type="caution">
    <text evidence="4">The sequence shown here is derived from an EMBL/GenBank/DDBJ whole genome shotgun (WGS) entry which is preliminary data.</text>
</comment>
<evidence type="ECO:0000259" key="3">
    <source>
        <dbReference type="PROSITE" id="PS51186"/>
    </source>
</evidence>
<name>A0A9P6X6S7_RHIOR</name>
<keyword evidence="1" id="KW-0808">Transferase</keyword>
<reference evidence="4" key="1">
    <citation type="journal article" date="2020" name="Microb. Genom.">
        <title>Genetic diversity of clinical and environmental Mucorales isolates obtained from an investigation of mucormycosis cases among solid organ transplant recipients.</title>
        <authorList>
            <person name="Nguyen M.H."/>
            <person name="Kaul D."/>
            <person name="Muto C."/>
            <person name="Cheng S.J."/>
            <person name="Richter R.A."/>
            <person name="Bruno V.M."/>
            <person name="Liu G."/>
            <person name="Beyhan S."/>
            <person name="Sundermann A.J."/>
            <person name="Mounaud S."/>
            <person name="Pasculle A.W."/>
            <person name="Nierman W.C."/>
            <person name="Driscoll E."/>
            <person name="Cumbie R."/>
            <person name="Clancy C.J."/>
            <person name="Dupont C.L."/>
        </authorList>
    </citation>
    <scope>NUCLEOTIDE SEQUENCE</scope>
    <source>
        <strain evidence="4">GL11</strain>
    </source>
</reference>
<dbReference type="OrthoDB" id="2129362at2759"/>
<evidence type="ECO:0000313" key="4">
    <source>
        <dbReference type="EMBL" id="KAG1306430.1"/>
    </source>
</evidence>
<accession>A0A9P6X6S7</accession>
<dbReference type="PANTHER" id="PTHR43072:SF23">
    <property type="entry name" value="UPF0039 PROTEIN C11D3.02C"/>
    <property type="match status" value="1"/>
</dbReference>
<dbReference type="InterPro" id="IPR000182">
    <property type="entry name" value="GNAT_dom"/>
</dbReference>
<gene>
    <name evidence="4" type="ORF">G6F64_007602</name>
</gene>